<accession>A0ABW4ZNK0</accession>
<gene>
    <name evidence="1" type="ORF">ACFSJU_14960</name>
</gene>
<dbReference type="RefSeq" id="WP_255900393.1">
    <property type="nucleotide sequence ID" value="NZ_JAFMZO010000002.1"/>
</dbReference>
<name>A0ABW4ZNK0_9SPHI</name>
<dbReference type="Proteomes" id="UP001597387">
    <property type="component" value="Unassembled WGS sequence"/>
</dbReference>
<sequence length="86" mass="9911">MNIEAVADMLKSYALQGDLINNLADTIKWHSHNPQLQQILESRIQEIKRDQDETFRLLSEEFLDLDIIEIISSIKEPCPAFRSGRG</sequence>
<dbReference type="EMBL" id="JBHUHZ010000002">
    <property type="protein sequence ID" value="MFD2163708.1"/>
    <property type="molecule type" value="Genomic_DNA"/>
</dbReference>
<protein>
    <submittedName>
        <fullName evidence="1">Uncharacterized protein</fullName>
    </submittedName>
</protein>
<evidence type="ECO:0000313" key="1">
    <source>
        <dbReference type="EMBL" id="MFD2163708.1"/>
    </source>
</evidence>
<evidence type="ECO:0000313" key="2">
    <source>
        <dbReference type="Proteomes" id="UP001597387"/>
    </source>
</evidence>
<organism evidence="1 2">
    <name type="scientific">Paradesertivirga mongoliensis</name>
    <dbReference type="NCBI Taxonomy" id="2100740"/>
    <lineage>
        <taxon>Bacteria</taxon>
        <taxon>Pseudomonadati</taxon>
        <taxon>Bacteroidota</taxon>
        <taxon>Sphingobacteriia</taxon>
        <taxon>Sphingobacteriales</taxon>
        <taxon>Sphingobacteriaceae</taxon>
        <taxon>Paradesertivirga</taxon>
    </lineage>
</organism>
<comment type="caution">
    <text evidence="1">The sequence shown here is derived from an EMBL/GenBank/DDBJ whole genome shotgun (WGS) entry which is preliminary data.</text>
</comment>
<proteinExistence type="predicted"/>
<reference evidence="2" key="1">
    <citation type="journal article" date="2019" name="Int. J. Syst. Evol. Microbiol.">
        <title>The Global Catalogue of Microorganisms (GCM) 10K type strain sequencing project: providing services to taxonomists for standard genome sequencing and annotation.</title>
        <authorList>
            <consortium name="The Broad Institute Genomics Platform"/>
            <consortium name="The Broad Institute Genome Sequencing Center for Infectious Disease"/>
            <person name="Wu L."/>
            <person name="Ma J."/>
        </authorList>
    </citation>
    <scope>NUCLEOTIDE SEQUENCE [LARGE SCALE GENOMIC DNA]</scope>
    <source>
        <strain evidence="2">KCTC 42217</strain>
    </source>
</reference>
<keyword evidence="2" id="KW-1185">Reference proteome</keyword>